<keyword evidence="1" id="KW-0732">Signal</keyword>
<protein>
    <recommendedName>
        <fullName evidence="4">SH3 domain-containing protein</fullName>
    </recommendedName>
</protein>
<dbReference type="EMBL" id="JADEYP010000035">
    <property type="protein sequence ID" value="MCA5006472.1"/>
    <property type="molecule type" value="Genomic_DNA"/>
</dbReference>
<evidence type="ECO:0000256" key="1">
    <source>
        <dbReference type="SAM" id="SignalP"/>
    </source>
</evidence>
<comment type="caution">
    <text evidence="2">The sequence shown here is derived from an EMBL/GenBank/DDBJ whole genome shotgun (WGS) entry which is preliminary data.</text>
</comment>
<feature type="chain" id="PRO_5046779580" description="SH3 domain-containing protein" evidence="1">
    <location>
        <begin position="22"/>
        <end position="289"/>
    </location>
</feature>
<dbReference type="RefSeq" id="WP_225554831.1">
    <property type="nucleotide sequence ID" value="NZ_JADEYP010000035.1"/>
</dbReference>
<evidence type="ECO:0000313" key="3">
    <source>
        <dbReference type="Proteomes" id="UP001165302"/>
    </source>
</evidence>
<accession>A0ABS7Z8E1</accession>
<name>A0ABS7Z8E1_9SPHI</name>
<evidence type="ECO:0008006" key="4">
    <source>
        <dbReference type="Google" id="ProtNLM"/>
    </source>
</evidence>
<gene>
    <name evidence="2" type="ORF">IPZ78_15090</name>
</gene>
<feature type="signal peptide" evidence="1">
    <location>
        <begin position="1"/>
        <end position="21"/>
    </location>
</feature>
<sequence length="289" mass="33342">MKRILLIFVLTFILQSSYSQSQEAAAYEVDEFNLWNKQIGDTAYVFADQAYLRDAPSLNGKIIDSLVHGTPVYIKSEAYNPSTIRGFKAPWQKISYLYDNKYKEGFIWLGLLDLGHNKNNKSLNFIHGFLRFEKGTSYSEPTYLLEIKCMDNNNLIARNYYPVSLNGQTYTDSKILPNMGLSNLESIHRIGFLGEACGIASTHYYFSWNGQNFETMFQKSSVGDAGVYYYEETILFPSEHNLGANLIIKDIEEGEVIDEYVSEPKYKKTRKREKYYWDGKHAAQVIEMK</sequence>
<dbReference type="Proteomes" id="UP001165302">
    <property type="component" value="Unassembled WGS sequence"/>
</dbReference>
<organism evidence="2 3">
    <name type="scientific">Sphingobacterium bovistauri</name>
    <dbReference type="NCBI Taxonomy" id="2781959"/>
    <lineage>
        <taxon>Bacteria</taxon>
        <taxon>Pseudomonadati</taxon>
        <taxon>Bacteroidota</taxon>
        <taxon>Sphingobacteriia</taxon>
        <taxon>Sphingobacteriales</taxon>
        <taxon>Sphingobacteriaceae</taxon>
        <taxon>Sphingobacterium</taxon>
    </lineage>
</organism>
<keyword evidence="3" id="KW-1185">Reference proteome</keyword>
<evidence type="ECO:0000313" key="2">
    <source>
        <dbReference type="EMBL" id="MCA5006472.1"/>
    </source>
</evidence>
<proteinExistence type="predicted"/>
<reference evidence="2" key="1">
    <citation type="submission" date="2020-10" db="EMBL/GenBank/DDBJ databases">
        <authorList>
            <person name="Lu T."/>
            <person name="Wang Q."/>
            <person name="Han X."/>
        </authorList>
    </citation>
    <scope>NUCLEOTIDE SEQUENCE</scope>
    <source>
        <strain evidence="2">WQ 366</strain>
    </source>
</reference>